<sequence length="230" mass="26300">MDNREEGGPCSSCCTVVLIAGISVALVRWDIDTYQQWKTAEELTSHDYYGLIWSLGMCLTISLVWFSLPLLVVTLACRLIKIAQCIGIFLLVCGGPNLLLWNILGCIIGSFEFKDFCISKNDCDTDFMVIVMRSITWGFLYIISFICSYGLWRIILDSIKGLRLKSKVKNWRTASRAGEKLLDHTCSICLDHFGVNEKIRELTCKHTFHMECVDIWMQEHETCPICRQAY</sequence>
<feature type="transmembrane region" description="Helical" evidence="5">
    <location>
        <begin position="88"/>
        <end position="111"/>
    </location>
</feature>
<keyword evidence="2 4" id="KW-0863">Zinc-finger</keyword>
<comment type="caution">
    <text evidence="7">The sequence shown here is derived from an EMBL/GenBank/DDBJ whole genome shotgun (WGS) entry which is preliminary data.</text>
</comment>
<dbReference type="CDD" id="cd16454">
    <property type="entry name" value="RING-H2_PA-TM-RING"/>
    <property type="match status" value="1"/>
</dbReference>
<keyword evidence="5" id="KW-1133">Transmembrane helix</keyword>
<keyword evidence="5" id="KW-0812">Transmembrane</keyword>
<dbReference type="Gene3D" id="3.30.40.10">
    <property type="entry name" value="Zinc/RING finger domain, C3HC4 (zinc finger)"/>
    <property type="match status" value="1"/>
</dbReference>
<dbReference type="PROSITE" id="PS50089">
    <property type="entry name" value="ZF_RING_2"/>
    <property type="match status" value="1"/>
</dbReference>
<dbReference type="GO" id="GO:0008270">
    <property type="term" value="F:zinc ion binding"/>
    <property type="evidence" value="ECO:0007669"/>
    <property type="project" value="UniProtKB-KW"/>
</dbReference>
<feature type="transmembrane region" description="Helical" evidence="5">
    <location>
        <begin position="12"/>
        <end position="31"/>
    </location>
</feature>
<evidence type="ECO:0000256" key="3">
    <source>
        <dbReference type="ARBA" id="ARBA00022833"/>
    </source>
</evidence>
<feature type="transmembrane region" description="Helical" evidence="5">
    <location>
        <begin position="135"/>
        <end position="156"/>
    </location>
</feature>
<dbReference type="AlphaFoldDB" id="A0AAU9J029"/>
<dbReference type="GO" id="GO:0061630">
    <property type="term" value="F:ubiquitin protein ligase activity"/>
    <property type="evidence" value="ECO:0007669"/>
    <property type="project" value="TreeGrafter"/>
</dbReference>
<feature type="transmembrane region" description="Helical" evidence="5">
    <location>
        <begin position="51"/>
        <end position="76"/>
    </location>
</feature>
<evidence type="ECO:0000256" key="1">
    <source>
        <dbReference type="ARBA" id="ARBA00022723"/>
    </source>
</evidence>
<name>A0AAU9J029_9CILI</name>
<keyword evidence="5" id="KW-0472">Membrane</keyword>
<evidence type="ECO:0000313" key="7">
    <source>
        <dbReference type="EMBL" id="CAG9318744.1"/>
    </source>
</evidence>
<dbReference type="Proteomes" id="UP001162131">
    <property type="component" value="Unassembled WGS sequence"/>
</dbReference>
<keyword evidence="3" id="KW-0862">Zinc</keyword>
<evidence type="ECO:0000256" key="2">
    <source>
        <dbReference type="ARBA" id="ARBA00022771"/>
    </source>
</evidence>
<keyword evidence="1" id="KW-0479">Metal-binding</keyword>
<dbReference type="GO" id="GO:0005634">
    <property type="term" value="C:nucleus"/>
    <property type="evidence" value="ECO:0007669"/>
    <property type="project" value="TreeGrafter"/>
</dbReference>
<dbReference type="InterPro" id="IPR051834">
    <property type="entry name" value="RING_finger_E3_ligase"/>
</dbReference>
<dbReference type="InterPro" id="IPR013083">
    <property type="entry name" value="Znf_RING/FYVE/PHD"/>
</dbReference>
<evidence type="ECO:0000259" key="6">
    <source>
        <dbReference type="PROSITE" id="PS50089"/>
    </source>
</evidence>
<evidence type="ECO:0000313" key="8">
    <source>
        <dbReference type="Proteomes" id="UP001162131"/>
    </source>
</evidence>
<dbReference type="SMART" id="SM00184">
    <property type="entry name" value="RING"/>
    <property type="match status" value="1"/>
</dbReference>
<dbReference type="PANTHER" id="PTHR45931:SF3">
    <property type="entry name" value="RING ZINC FINGER-CONTAINING PROTEIN"/>
    <property type="match status" value="1"/>
</dbReference>
<evidence type="ECO:0000256" key="5">
    <source>
        <dbReference type="SAM" id="Phobius"/>
    </source>
</evidence>
<dbReference type="InterPro" id="IPR001841">
    <property type="entry name" value="Znf_RING"/>
</dbReference>
<dbReference type="PANTHER" id="PTHR45931">
    <property type="entry name" value="SI:CH211-59O9.10"/>
    <property type="match status" value="1"/>
</dbReference>
<dbReference type="GO" id="GO:0006511">
    <property type="term" value="P:ubiquitin-dependent protein catabolic process"/>
    <property type="evidence" value="ECO:0007669"/>
    <property type="project" value="TreeGrafter"/>
</dbReference>
<feature type="domain" description="RING-type" evidence="6">
    <location>
        <begin position="186"/>
        <end position="227"/>
    </location>
</feature>
<dbReference type="Pfam" id="PF13639">
    <property type="entry name" value="zf-RING_2"/>
    <property type="match status" value="1"/>
</dbReference>
<dbReference type="SUPFAM" id="SSF57850">
    <property type="entry name" value="RING/U-box"/>
    <property type="match status" value="1"/>
</dbReference>
<keyword evidence="8" id="KW-1185">Reference proteome</keyword>
<reference evidence="7" key="1">
    <citation type="submission" date="2021-09" db="EMBL/GenBank/DDBJ databases">
        <authorList>
            <consortium name="AG Swart"/>
            <person name="Singh M."/>
            <person name="Singh A."/>
            <person name="Seah K."/>
            <person name="Emmerich C."/>
        </authorList>
    </citation>
    <scope>NUCLEOTIDE SEQUENCE</scope>
    <source>
        <strain evidence="7">ATCC30299</strain>
    </source>
</reference>
<protein>
    <recommendedName>
        <fullName evidence="6">RING-type domain-containing protein</fullName>
    </recommendedName>
</protein>
<organism evidence="7 8">
    <name type="scientific">Blepharisma stoltei</name>
    <dbReference type="NCBI Taxonomy" id="1481888"/>
    <lineage>
        <taxon>Eukaryota</taxon>
        <taxon>Sar</taxon>
        <taxon>Alveolata</taxon>
        <taxon>Ciliophora</taxon>
        <taxon>Postciliodesmatophora</taxon>
        <taxon>Heterotrichea</taxon>
        <taxon>Heterotrichida</taxon>
        <taxon>Blepharismidae</taxon>
        <taxon>Blepharisma</taxon>
    </lineage>
</organism>
<proteinExistence type="predicted"/>
<gene>
    <name evidence="7" type="ORF">BSTOLATCC_MIC22111</name>
</gene>
<evidence type="ECO:0000256" key="4">
    <source>
        <dbReference type="PROSITE-ProRule" id="PRU00175"/>
    </source>
</evidence>
<accession>A0AAU9J029</accession>
<dbReference type="EMBL" id="CAJZBQ010000021">
    <property type="protein sequence ID" value="CAG9318744.1"/>
    <property type="molecule type" value="Genomic_DNA"/>
</dbReference>